<sequence>MLSIVASLLLAAAQAGSPATTSATPPADPSMQVKCRRLPVTGSLARYTKECRTLAEWAKLDEGNRESATKIQDRGLVVGCGSSPQGC</sequence>
<evidence type="ECO:0000313" key="2">
    <source>
        <dbReference type="EMBL" id="GAA3997603.1"/>
    </source>
</evidence>
<protein>
    <submittedName>
        <fullName evidence="2">Uncharacterized protein</fullName>
    </submittedName>
</protein>
<evidence type="ECO:0000313" key="3">
    <source>
        <dbReference type="Proteomes" id="UP001501310"/>
    </source>
</evidence>
<name>A0ABP7RHL5_9SPHN</name>
<keyword evidence="3" id="KW-1185">Reference proteome</keyword>
<feature type="signal peptide" evidence="1">
    <location>
        <begin position="1"/>
        <end position="23"/>
    </location>
</feature>
<dbReference type="RefSeq" id="WP_344708471.1">
    <property type="nucleotide sequence ID" value="NZ_BAAAZD010000001.1"/>
</dbReference>
<evidence type="ECO:0000256" key="1">
    <source>
        <dbReference type="SAM" id="SignalP"/>
    </source>
</evidence>
<reference evidence="3" key="1">
    <citation type="journal article" date="2019" name="Int. J. Syst. Evol. Microbiol.">
        <title>The Global Catalogue of Microorganisms (GCM) 10K type strain sequencing project: providing services to taxonomists for standard genome sequencing and annotation.</title>
        <authorList>
            <consortium name="The Broad Institute Genomics Platform"/>
            <consortium name="The Broad Institute Genome Sequencing Center for Infectious Disease"/>
            <person name="Wu L."/>
            <person name="Ma J."/>
        </authorList>
    </citation>
    <scope>NUCLEOTIDE SEQUENCE [LARGE SCALE GENOMIC DNA]</scope>
    <source>
        <strain evidence="3">JCM 16603</strain>
    </source>
</reference>
<feature type="chain" id="PRO_5047397978" evidence="1">
    <location>
        <begin position="24"/>
        <end position="87"/>
    </location>
</feature>
<dbReference type="Proteomes" id="UP001501310">
    <property type="component" value="Unassembled WGS sequence"/>
</dbReference>
<proteinExistence type="predicted"/>
<keyword evidence="1" id="KW-0732">Signal</keyword>
<gene>
    <name evidence="2" type="ORF">GCM10022211_03820</name>
</gene>
<dbReference type="EMBL" id="BAAAZD010000001">
    <property type="protein sequence ID" value="GAA3997603.1"/>
    <property type="molecule type" value="Genomic_DNA"/>
</dbReference>
<accession>A0ABP7RHL5</accession>
<organism evidence="2 3">
    <name type="scientific">Sphingomonas humi</name>
    <dbReference type="NCBI Taxonomy" id="335630"/>
    <lineage>
        <taxon>Bacteria</taxon>
        <taxon>Pseudomonadati</taxon>
        <taxon>Pseudomonadota</taxon>
        <taxon>Alphaproteobacteria</taxon>
        <taxon>Sphingomonadales</taxon>
        <taxon>Sphingomonadaceae</taxon>
        <taxon>Sphingomonas</taxon>
    </lineage>
</organism>
<comment type="caution">
    <text evidence="2">The sequence shown here is derived from an EMBL/GenBank/DDBJ whole genome shotgun (WGS) entry which is preliminary data.</text>
</comment>